<keyword evidence="3" id="KW-1185">Reference proteome</keyword>
<keyword evidence="1" id="KW-0472">Membrane</keyword>
<protein>
    <submittedName>
        <fullName evidence="2">Uncharacterized protein</fullName>
    </submittedName>
</protein>
<keyword evidence="1" id="KW-0812">Transmembrane</keyword>
<dbReference type="Pfam" id="PF20128">
    <property type="entry name" value="DUF6518"/>
    <property type="match status" value="1"/>
</dbReference>
<evidence type="ECO:0000313" key="3">
    <source>
        <dbReference type="Proteomes" id="UP000598996"/>
    </source>
</evidence>
<feature type="transmembrane region" description="Helical" evidence="1">
    <location>
        <begin position="12"/>
        <end position="29"/>
    </location>
</feature>
<proteinExistence type="predicted"/>
<organism evidence="2 3">
    <name type="scientific">Paractinoplanes lichenicola</name>
    <dbReference type="NCBI Taxonomy" id="2802976"/>
    <lineage>
        <taxon>Bacteria</taxon>
        <taxon>Bacillati</taxon>
        <taxon>Actinomycetota</taxon>
        <taxon>Actinomycetes</taxon>
        <taxon>Micromonosporales</taxon>
        <taxon>Micromonosporaceae</taxon>
        <taxon>Paractinoplanes</taxon>
    </lineage>
</organism>
<evidence type="ECO:0000256" key="1">
    <source>
        <dbReference type="SAM" id="Phobius"/>
    </source>
</evidence>
<dbReference type="InterPro" id="IPR045393">
    <property type="entry name" value="DUF6518"/>
</dbReference>
<evidence type="ECO:0000313" key="2">
    <source>
        <dbReference type="EMBL" id="MBL7254493.1"/>
    </source>
</evidence>
<accession>A0ABS1VII9</accession>
<gene>
    <name evidence="2" type="ORF">JKJ07_09235</name>
</gene>
<name>A0ABS1VII9_9ACTN</name>
<feature type="transmembrane region" description="Helical" evidence="1">
    <location>
        <begin position="41"/>
        <end position="61"/>
    </location>
</feature>
<comment type="caution">
    <text evidence="2">The sequence shown here is derived from an EMBL/GenBank/DDBJ whole genome shotgun (WGS) entry which is preliminary data.</text>
</comment>
<keyword evidence="1" id="KW-1133">Transmembrane helix</keyword>
<dbReference type="EMBL" id="JAENHO010000003">
    <property type="protein sequence ID" value="MBL7254493.1"/>
    <property type="molecule type" value="Genomic_DNA"/>
</dbReference>
<feature type="transmembrane region" description="Helical" evidence="1">
    <location>
        <begin position="68"/>
        <end position="90"/>
    </location>
</feature>
<reference evidence="2 3" key="1">
    <citation type="submission" date="2021-01" db="EMBL/GenBank/DDBJ databases">
        <title>Actinoplanes sp. nov. LDG1-01 isolated from lichen.</title>
        <authorList>
            <person name="Saeng-In P."/>
            <person name="Phongsopitanun W."/>
            <person name="Kanchanasin P."/>
            <person name="Yuki M."/>
            <person name="Kudo T."/>
            <person name="Ohkuma M."/>
            <person name="Tanasupawat S."/>
        </authorList>
    </citation>
    <scope>NUCLEOTIDE SEQUENCE [LARGE SCALE GENOMIC DNA]</scope>
    <source>
        <strain evidence="2 3">LDG1-01</strain>
    </source>
</reference>
<sequence length="91" mass="9596">MIARRPGRLRTAAMGMPGAVLFAEAVIQLRRIGDPSYDNAGQVGSGAVLIGLGILITLWVGRSWAQRALALVIALPLTAIGWVLLTATGFR</sequence>
<dbReference type="Proteomes" id="UP000598996">
    <property type="component" value="Unassembled WGS sequence"/>
</dbReference>